<dbReference type="EMBL" id="KV454408">
    <property type="protein sequence ID" value="ODQ66618.1"/>
    <property type="molecule type" value="Genomic_DNA"/>
</dbReference>
<organism evidence="2 3">
    <name type="scientific">Nadsonia fulvescens var. elongata DSM 6958</name>
    <dbReference type="NCBI Taxonomy" id="857566"/>
    <lineage>
        <taxon>Eukaryota</taxon>
        <taxon>Fungi</taxon>
        <taxon>Dikarya</taxon>
        <taxon>Ascomycota</taxon>
        <taxon>Saccharomycotina</taxon>
        <taxon>Dipodascomycetes</taxon>
        <taxon>Dipodascales</taxon>
        <taxon>Dipodascales incertae sedis</taxon>
        <taxon>Nadsonia</taxon>
    </lineage>
</organism>
<keyword evidence="3" id="KW-1185">Reference proteome</keyword>
<evidence type="ECO:0000313" key="3">
    <source>
        <dbReference type="Proteomes" id="UP000095009"/>
    </source>
</evidence>
<sequence>MQPVTYEDINEESSASFLLPAWKSNGHVFTSGQVGTDANGNLPEDLAEQTRNAFANLKKVLEASGSGLDKILKVLLFISDGSYSSVVNKIYAETFPHKPARSCIVVSFPNKALKVELECVAEYEDLTPKL</sequence>
<dbReference type="AlphaFoldDB" id="A0A1E3PMR8"/>
<dbReference type="CDD" id="cd00448">
    <property type="entry name" value="YjgF_YER057c_UK114_family"/>
    <property type="match status" value="1"/>
</dbReference>
<proteinExistence type="inferred from homology"/>
<accession>A0A1E3PMR8</accession>
<dbReference type="OrthoDB" id="309640at2759"/>
<gene>
    <name evidence="2" type="ORF">NADFUDRAFT_82386</name>
</gene>
<comment type="similarity">
    <text evidence="1">Belongs to the RutC family.</text>
</comment>
<dbReference type="InterPro" id="IPR006175">
    <property type="entry name" value="YjgF/YER057c/UK114"/>
</dbReference>
<dbReference type="Gene3D" id="3.30.1330.40">
    <property type="entry name" value="RutC-like"/>
    <property type="match status" value="1"/>
</dbReference>
<protein>
    <submittedName>
        <fullName evidence="2">YjgF-like protein</fullName>
    </submittedName>
</protein>
<dbReference type="PANTHER" id="PTHR11803:SF58">
    <property type="entry name" value="PROTEIN HMF1-RELATED"/>
    <property type="match status" value="1"/>
</dbReference>
<dbReference type="Proteomes" id="UP000095009">
    <property type="component" value="Unassembled WGS sequence"/>
</dbReference>
<evidence type="ECO:0000256" key="1">
    <source>
        <dbReference type="ARBA" id="ARBA00010552"/>
    </source>
</evidence>
<dbReference type="STRING" id="857566.A0A1E3PMR8"/>
<reference evidence="2 3" key="1">
    <citation type="journal article" date="2016" name="Proc. Natl. Acad. Sci. U.S.A.">
        <title>Comparative genomics of biotechnologically important yeasts.</title>
        <authorList>
            <person name="Riley R."/>
            <person name="Haridas S."/>
            <person name="Wolfe K.H."/>
            <person name="Lopes M.R."/>
            <person name="Hittinger C.T."/>
            <person name="Goeker M."/>
            <person name="Salamov A.A."/>
            <person name="Wisecaver J.H."/>
            <person name="Long T.M."/>
            <person name="Calvey C.H."/>
            <person name="Aerts A.L."/>
            <person name="Barry K.W."/>
            <person name="Choi C."/>
            <person name="Clum A."/>
            <person name="Coughlan A.Y."/>
            <person name="Deshpande S."/>
            <person name="Douglass A.P."/>
            <person name="Hanson S.J."/>
            <person name="Klenk H.-P."/>
            <person name="LaButti K.M."/>
            <person name="Lapidus A."/>
            <person name="Lindquist E.A."/>
            <person name="Lipzen A.M."/>
            <person name="Meier-Kolthoff J.P."/>
            <person name="Ohm R.A."/>
            <person name="Otillar R.P."/>
            <person name="Pangilinan J.L."/>
            <person name="Peng Y."/>
            <person name="Rokas A."/>
            <person name="Rosa C.A."/>
            <person name="Scheuner C."/>
            <person name="Sibirny A.A."/>
            <person name="Slot J.C."/>
            <person name="Stielow J.B."/>
            <person name="Sun H."/>
            <person name="Kurtzman C.P."/>
            <person name="Blackwell M."/>
            <person name="Grigoriev I.V."/>
            <person name="Jeffries T.W."/>
        </authorList>
    </citation>
    <scope>NUCLEOTIDE SEQUENCE [LARGE SCALE GENOMIC DNA]</scope>
    <source>
        <strain evidence="2 3">DSM 6958</strain>
    </source>
</reference>
<dbReference type="PANTHER" id="PTHR11803">
    <property type="entry name" value="2-IMINOBUTANOATE/2-IMINOPROPANOATE DEAMINASE RIDA"/>
    <property type="match status" value="1"/>
</dbReference>
<dbReference type="GO" id="GO:0005829">
    <property type="term" value="C:cytosol"/>
    <property type="evidence" value="ECO:0007669"/>
    <property type="project" value="TreeGrafter"/>
</dbReference>
<dbReference type="SUPFAM" id="SSF55298">
    <property type="entry name" value="YjgF-like"/>
    <property type="match status" value="1"/>
</dbReference>
<dbReference type="GO" id="GO:0019239">
    <property type="term" value="F:deaminase activity"/>
    <property type="evidence" value="ECO:0007669"/>
    <property type="project" value="TreeGrafter"/>
</dbReference>
<dbReference type="InterPro" id="IPR035959">
    <property type="entry name" value="RutC-like_sf"/>
</dbReference>
<name>A0A1E3PMR8_9ASCO</name>
<evidence type="ECO:0000313" key="2">
    <source>
        <dbReference type="EMBL" id="ODQ66618.1"/>
    </source>
</evidence>
<dbReference type="Pfam" id="PF01042">
    <property type="entry name" value="Ribonuc_L-PSP"/>
    <property type="match status" value="1"/>
</dbReference>